<evidence type="ECO:0000313" key="2">
    <source>
        <dbReference type="EMBL" id="SDF10022.1"/>
    </source>
</evidence>
<protein>
    <submittedName>
        <fullName evidence="2">Uncharacterized protein</fullName>
    </submittedName>
</protein>
<evidence type="ECO:0000256" key="1">
    <source>
        <dbReference type="SAM" id="SignalP"/>
    </source>
</evidence>
<reference evidence="2 3" key="1">
    <citation type="submission" date="2016-10" db="EMBL/GenBank/DDBJ databases">
        <authorList>
            <person name="de Groot N.N."/>
        </authorList>
    </citation>
    <scope>NUCLEOTIDE SEQUENCE [LARGE SCALE GENOMIC DNA]</scope>
    <source>
        <strain evidence="2 3">DSM 27375</strain>
    </source>
</reference>
<gene>
    <name evidence="2" type="ORF">SAMN04488117_102261</name>
</gene>
<name>A0A1G7IBE4_9RHOB</name>
<evidence type="ECO:0000313" key="3">
    <source>
        <dbReference type="Proteomes" id="UP000182284"/>
    </source>
</evidence>
<feature type="chain" id="PRO_5010194031" evidence="1">
    <location>
        <begin position="21"/>
        <end position="125"/>
    </location>
</feature>
<dbReference type="AlphaFoldDB" id="A0A1G7IBE4"/>
<organism evidence="2 3">
    <name type="scientific">Celeribacter baekdonensis</name>
    <dbReference type="NCBI Taxonomy" id="875171"/>
    <lineage>
        <taxon>Bacteria</taxon>
        <taxon>Pseudomonadati</taxon>
        <taxon>Pseudomonadota</taxon>
        <taxon>Alphaproteobacteria</taxon>
        <taxon>Rhodobacterales</taxon>
        <taxon>Roseobacteraceae</taxon>
        <taxon>Celeribacter</taxon>
    </lineage>
</organism>
<accession>A0A1G7IBE4</accession>
<proteinExistence type="predicted"/>
<sequence length="125" mass="13746">MKRLALLSLLTLGLAAPAFAEPVTLTVDFGHFPKGTTCQVFGTTGRVSLKTGKEIEYKIKGDTGNVSFRCMQPDGRRFDVATGSLLPQGNFKLVAMQINQDNHAHVFWDQGGLQRRTIPGILNWN</sequence>
<dbReference type="Proteomes" id="UP000182284">
    <property type="component" value="Unassembled WGS sequence"/>
</dbReference>
<feature type="signal peptide" evidence="1">
    <location>
        <begin position="1"/>
        <end position="20"/>
    </location>
</feature>
<dbReference type="RefSeq" id="WP_074642010.1">
    <property type="nucleotide sequence ID" value="NZ_FNBL01000002.1"/>
</dbReference>
<dbReference type="EMBL" id="FNBL01000002">
    <property type="protein sequence ID" value="SDF10022.1"/>
    <property type="molecule type" value="Genomic_DNA"/>
</dbReference>
<dbReference type="OrthoDB" id="7875348at2"/>
<keyword evidence="1" id="KW-0732">Signal</keyword>